<keyword evidence="1" id="KW-0472">Membrane</keyword>
<dbReference type="Proteomes" id="UP000193920">
    <property type="component" value="Unassembled WGS sequence"/>
</dbReference>
<dbReference type="AlphaFoldDB" id="A0A1Y2AP49"/>
<sequence length="79" mass="9506">EFQKFNNDDDGIDHFAIEIPILFFFFFFFFFFFTILKKYLVYRNSELSLFVSTITSNTVYSKKTCSTPKDHKGQSRRSF</sequence>
<keyword evidence="1" id="KW-0812">Transmembrane</keyword>
<proteinExistence type="predicted"/>
<evidence type="ECO:0000259" key="2">
    <source>
        <dbReference type="PROSITE" id="PS51554"/>
    </source>
</evidence>
<comment type="caution">
    <text evidence="3">The sequence shown here is derived from an EMBL/GenBank/DDBJ whole genome shotgun (WGS) entry which is preliminary data.</text>
</comment>
<keyword evidence="1" id="KW-1133">Transmembrane helix</keyword>
<dbReference type="Gene3D" id="3.20.70.20">
    <property type="match status" value="1"/>
</dbReference>
<name>A0A1Y2AP49_9FUNG</name>
<dbReference type="STRING" id="1754190.A0A1Y2AP49"/>
<reference evidence="3 4" key="1">
    <citation type="submission" date="2016-08" db="EMBL/GenBank/DDBJ databases">
        <title>A Parts List for Fungal Cellulosomes Revealed by Comparative Genomics.</title>
        <authorList>
            <consortium name="DOE Joint Genome Institute"/>
            <person name="Haitjema C.H."/>
            <person name="Gilmore S.P."/>
            <person name="Henske J.K."/>
            <person name="Solomon K.V."/>
            <person name="De Groot R."/>
            <person name="Kuo A."/>
            <person name="Mondo S.J."/>
            <person name="Salamov A.A."/>
            <person name="Labutti K."/>
            <person name="Zhao Z."/>
            <person name="Chiniquy J."/>
            <person name="Barry K."/>
            <person name="Brewer H.M."/>
            <person name="Purvine S.O."/>
            <person name="Wright A.T."/>
            <person name="Boxma B."/>
            <person name="Van Alen T."/>
            <person name="Hackstein J.H."/>
            <person name="Baker S.E."/>
            <person name="Grigoriev I.V."/>
            <person name="O'Malley M.A."/>
        </authorList>
    </citation>
    <scope>NUCLEOTIDE SEQUENCE [LARGE SCALE GENOMIC DNA]</scope>
    <source>
        <strain evidence="3 4">G1</strain>
    </source>
</reference>
<evidence type="ECO:0000256" key="1">
    <source>
        <dbReference type="SAM" id="Phobius"/>
    </source>
</evidence>
<evidence type="ECO:0000313" key="4">
    <source>
        <dbReference type="Proteomes" id="UP000193920"/>
    </source>
</evidence>
<dbReference type="InterPro" id="IPR004184">
    <property type="entry name" value="PFL_dom"/>
</dbReference>
<evidence type="ECO:0000313" key="3">
    <source>
        <dbReference type="EMBL" id="ORY24321.1"/>
    </source>
</evidence>
<dbReference type="PROSITE" id="PS51554">
    <property type="entry name" value="PFL"/>
    <property type="match status" value="1"/>
</dbReference>
<dbReference type="GO" id="GO:0003824">
    <property type="term" value="F:catalytic activity"/>
    <property type="evidence" value="ECO:0007669"/>
    <property type="project" value="InterPro"/>
</dbReference>
<protein>
    <recommendedName>
        <fullName evidence="2">PFL domain-containing protein</fullName>
    </recommendedName>
</protein>
<feature type="non-terminal residue" evidence="3">
    <location>
        <position position="1"/>
    </location>
</feature>
<organism evidence="3 4">
    <name type="scientific">Neocallimastix californiae</name>
    <dbReference type="NCBI Taxonomy" id="1754190"/>
    <lineage>
        <taxon>Eukaryota</taxon>
        <taxon>Fungi</taxon>
        <taxon>Fungi incertae sedis</taxon>
        <taxon>Chytridiomycota</taxon>
        <taxon>Chytridiomycota incertae sedis</taxon>
        <taxon>Neocallimastigomycetes</taxon>
        <taxon>Neocallimastigales</taxon>
        <taxon>Neocallimastigaceae</taxon>
        <taxon>Neocallimastix</taxon>
    </lineage>
</organism>
<gene>
    <name evidence="3" type="ORF">LY90DRAFT_428714</name>
</gene>
<dbReference type="EMBL" id="MCOG01000223">
    <property type="protein sequence ID" value="ORY24321.1"/>
    <property type="molecule type" value="Genomic_DNA"/>
</dbReference>
<feature type="transmembrane region" description="Helical" evidence="1">
    <location>
        <begin position="15"/>
        <end position="36"/>
    </location>
</feature>
<accession>A0A1Y2AP49</accession>
<keyword evidence="4" id="KW-1185">Reference proteome</keyword>
<feature type="domain" description="PFL" evidence="2">
    <location>
        <begin position="1"/>
        <end position="73"/>
    </location>
</feature>